<accession>A0A6J1RCS4</accession>
<dbReference type="RefSeq" id="XP_024892759.1">
    <property type="nucleotide sequence ID" value="XM_025036991.1"/>
</dbReference>
<dbReference type="OrthoDB" id="7695048at2759"/>
<proteinExistence type="predicted"/>
<protein>
    <submittedName>
        <fullName evidence="3">Uncharacterized protein LOC112468003</fullName>
    </submittedName>
</protein>
<evidence type="ECO:0000259" key="1">
    <source>
        <dbReference type="PROSITE" id="PS50994"/>
    </source>
</evidence>
<feature type="domain" description="Integrase catalytic" evidence="1">
    <location>
        <begin position="1"/>
        <end position="156"/>
    </location>
</feature>
<dbReference type="Gene3D" id="3.30.420.10">
    <property type="entry name" value="Ribonuclease H-like superfamily/Ribonuclease H"/>
    <property type="match status" value="1"/>
</dbReference>
<dbReference type="GeneID" id="112468003"/>
<sequence>MSIKAIHLEVVSDLTSYGFLASLRRFVARRGLPEHIYSDNGTNFIGANSQLKEMYALFNSEEHKDHINKFASEHRIVWHFIPPIAPHFGGLWESTVKLFKHHFKRVVGDSLFTFEELNTFVIEVEGILNSRPITSLSSDPNDMMVLTPAHYLIGKPLTTLPEGDLLCVPVNRLSTWQHISKVRQDFWARWYLEYLNELQTRSKWIKDGPKLNIGTIVLIKDRNLPCTQWLLGRITKLHPGEDGIARTVTIKTAGGELKRAAKYLCPIPLEQ</sequence>
<dbReference type="Pfam" id="PF18701">
    <property type="entry name" value="DUF5641"/>
    <property type="match status" value="1"/>
</dbReference>
<dbReference type="InterPro" id="IPR001584">
    <property type="entry name" value="Integrase_cat-core"/>
</dbReference>
<dbReference type="InterPro" id="IPR012337">
    <property type="entry name" value="RNaseH-like_sf"/>
</dbReference>
<reference evidence="3" key="1">
    <citation type="submission" date="2025-08" db="UniProtKB">
        <authorList>
            <consortium name="RefSeq"/>
        </authorList>
    </citation>
    <scope>IDENTIFICATION</scope>
    <source>
        <tissue evidence="3">Whole body</tissue>
    </source>
</reference>
<gene>
    <name evidence="3" type="primary">LOC112468003</name>
</gene>
<dbReference type="PANTHER" id="PTHR47331">
    <property type="entry name" value="PHD-TYPE DOMAIN-CONTAINING PROTEIN"/>
    <property type="match status" value="1"/>
</dbReference>
<evidence type="ECO:0000313" key="2">
    <source>
        <dbReference type="Proteomes" id="UP000504618"/>
    </source>
</evidence>
<dbReference type="PANTHER" id="PTHR47331:SF2">
    <property type="match status" value="1"/>
</dbReference>
<dbReference type="GO" id="GO:0015074">
    <property type="term" value="P:DNA integration"/>
    <property type="evidence" value="ECO:0007669"/>
    <property type="project" value="InterPro"/>
</dbReference>
<dbReference type="AlphaFoldDB" id="A0A6J1RCS4"/>
<keyword evidence="2" id="KW-1185">Reference proteome</keyword>
<evidence type="ECO:0000313" key="3">
    <source>
        <dbReference type="RefSeq" id="XP_024892759.1"/>
    </source>
</evidence>
<dbReference type="GO" id="GO:0003676">
    <property type="term" value="F:nucleic acid binding"/>
    <property type="evidence" value="ECO:0007669"/>
    <property type="project" value="InterPro"/>
</dbReference>
<name>A0A6J1RCS4_9HYME</name>
<dbReference type="Proteomes" id="UP000504618">
    <property type="component" value="Unplaced"/>
</dbReference>
<dbReference type="SUPFAM" id="SSF53098">
    <property type="entry name" value="Ribonuclease H-like"/>
    <property type="match status" value="1"/>
</dbReference>
<dbReference type="InterPro" id="IPR040676">
    <property type="entry name" value="DUF5641"/>
</dbReference>
<organism evidence="2 3">
    <name type="scientific">Temnothorax curvispinosus</name>
    <dbReference type="NCBI Taxonomy" id="300111"/>
    <lineage>
        <taxon>Eukaryota</taxon>
        <taxon>Metazoa</taxon>
        <taxon>Ecdysozoa</taxon>
        <taxon>Arthropoda</taxon>
        <taxon>Hexapoda</taxon>
        <taxon>Insecta</taxon>
        <taxon>Pterygota</taxon>
        <taxon>Neoptera</taxon>
        <taxon>Endopterygota</taxon>
        <taxon>Hymenoptera</taxon>
        <taxon>Apocrita</taxon>
        <taxon>Aculeata</taxon>
        <taxon>Formicoidea</taxon>
        <taxon>Formicidae</taxon>
        <taxon>Myrmicinae</taxon>
        <taxon>Temnothorax</taxon>
    </lineage>
</organism>
<dbReference type="PROSITE" id="PS50994">
    <property type="entry name" value="INTEGRASE"/>
    <property type="match status" value="1"/>
</dbReference>
<dbReference type="InterPro" id="IPR036397">
    <property type="entry name" value="RNaseH_sf"/>
</dbReference>